<comment type="caution">
    <text evidence="3">The sequence shown here is derived from an EMBL/GenBank/DDBJ whole genome shotgun (WGS) entry which is preliminary data.</text>
</comment>
<keyword evidence="4" id="KW-1185">Reference proteome</keyword>
<dbReference type="Gene3D" id="1.10.10.10">
    <property type="entry name" value="Winged helix-like DNA-binding domain superfamily/Winged helix DNA-binding domain"/>
    <property type="match status" value="1"/>
</dbReference>
<dbReference type="PANTHER" id="PTHR42942">
    <property type="entry name" value="6-O-METHYLGUANINE DNA METHYLTRANSFERASE"/>
    <property type="match status" value="1"/>
</dbReference>
<keyword evidence="1" id="KW-0227">DNA damage</keyword>
<dbReference type="PANTHER" id="PTHR42942:SF1">
    <property type="entry name" value="ALKYLTRANSFERASE-LIKE PROTEIN 1"/>
    <property type="match status" value="1"/>
</dbReference>
<dbReference type="CDD" id="cd06445">
    <property type="entry name" value="ATase"/>
    <property type="match status" value="1"/>
</dbReference>
<dbReference type="InterPro" id="IPR036217">
    <property type="entry name" value="MethylDNA_cys_MeTrfase_DNAb"/>
</dbReference>
<dbReference type="SUPFAM" id="SSF46767">
    <property type="entry name" value="Methylated DNA-protein cysteine methyltransferase, C-terminal domain"/>
    <property type="match status" value="1"/>
</dbReference>
<dbReference type="InterPro" id="IPR052520">
    <property type="entry name" value="ATL_DNA_repair"/>
</dbReference>
<accession>A0ABV4NK16</accession>
<evidence type="ECO:0000313" key="3">
    <source>
        <dbReference type="EMBL" id="MFA0789690.1"/>
    </source>
</evidence>
<sequence length="104" mass="11715">MSEEEINNTLARICRVLASIPSGHVVTYGDLAAMAGFPKGARLAGQQLRKLPKDTKLPWHRVINAQGRLSLPEPRASYQRELLQSEGVSFLKGRIDMAKYRWRP</sequence>
<protein>
    <submittedName>
        <fullName evidence="3">MGMT family protein</fullName>
    </submittedName>
</protein>
<evidence type="ECO:0000313" key="4">
    <source>
        <dbReference type="Proteomes" id="UP001569414"/>
    </source>
</evidence>
<dbReference type="InterPro" id="IPR014048">
    <property type="entry name" value="MethylDNA_cys_MeTrfase_DNA-bd"/>
</dbReference>
<reference evidence="3 4" key="1">
    <citation type="submission" date="2024-08" db="EMBL/GenBank/DDBJ databases">
        <authorList>
            <person name="Ishaq N."/>
        </authorList>
    </citation>
    <scope>NUCLEOTIDE SEQUENCE [LARGE SCALE GENOMIC DNA]</scope>
    <source>
        <strain evidence="3 4">JCM 30400</strain>
    </source>
</reference>
<dbReference type="InterPro" id="IPR036388">
    <property type="entry name" value="WH-like_DNA-bd_sf"/>
</dbReference>
<evidence type="ECO:0000256" key="1">
    <source>
        <dbReference type="ARBA" id="ARBA00022763"/>
    </source>
</evidence>
<organism evidence="3 4">
    <name type="scientific">Microbulbifer echini</name>
    <dbReference type="NCBI Taxonomy" id="1529067"/>
    <lineage>
        <taxon>Bacteria</taxon>
        <taxon>Pseudomonadati</taxon>
        <taxon>Pseudomonadota</taxon>
        <taxon>Gammaproteobacteria</taxon>
        <taxon>Cellvibrionales</taxon>
        <taxon>Microbulbiferaceae</taxon>
        <taxon>Microbulbifer</taxon>
    </lineage>
</organism>
<dbReference type="Pfam" id="PF01035">
    <property type="entry name" value="DNA_binding_1"/>
    <property type="match status" value="1"/>
</dbReference>
<feature type="domain" description="Methylated-DNA-[protein]-cysteine S-methyltransferase DNA binding" evidence="2">
    <location>
        <begin position="11"/>
        <end position="88"/>
    </location>
</feature>
<gene>
    <name evidence="3" type="ORF">ACCI51_03970</name>
</gene>
<dbReference type="Proteomes" id="UP001569414">
    <property type="component" value="Unassembled WGS sequence"/>
</dbReference>
<dbReference type="RefSeq" id="WP_371842678.1">
    <property type="nucleotide sequence ID" value="NZ_JBGMEL010000003.1"/>
</dbReference>
<evidence type="ECO:0000259" key="2">
    <source>
        <dbReference type="Pfam" id="PF01035"/>
    </source>
</evidence>
<name>A0ABV4NK16_9GAMM</name>
<proteinExistence type="predicted"/>
<dbReference type="EMBL" id="JBGMEL010000003">
    <property type="protein sequence ID" value="MFA0789690.1"/>
    <property type="molecule type" value="Genomic_DNA"/>
</dbReference>